<dbReference type="AlphaFoldDB" id="A0A1K2HWW4"/>
<evidence type="ECO:0000259" key="2">
    <source>
        <dbReference type="Pfam" id="PF00266"/>
    </source>
</evidence>
<accession>A0A1K2HWW4</accession>
<dbReference type="RefSeq" id="WP_177282429.1">
    <property type="nucleotide sequence ID" value="NZ_FPKU01000001.1"/>
</dbReference>
<dbReference type="Gene3D" id="3.90.1150.10">
    <property type="entry name" value="Aspartate Aminotransferase, domain 1"/>
    <property type="match status" value="1"/>
</dbReference>
<dbReference type="Gene3D" id="3.40.640.10">
    <property type="entry name" value="Type I PLP-dependent aspartate aminotransferase-like (Major domain)"/>
    <property type="match status" value="1"/>
</dbReference>
<keyword evidence="1" id="KW-0663">Pyridoxal phosphate</keyword>
<dbReference type="PANTHER" id="PTHR43092:SF2">
    <property type="entry name" value="HERCYNYLCYSTEINE SULFOXIDE LYASE"/>
    <property type="match status" value="1"/>
</dbReference>
<dbReference type="Proteomes" id="UP000183447">
    <property type="component" value="Unassembled WGS sequence"/>
</dbReference>
<dbReference type="InterPro" id="IPR000192">
    <property type="entry name" value="Aminotrans_V_dom"/>
</dbReference>
<dbReference type="InterPro" id="IPR015422">
    <property type="entry name" value="PyrdxlP-dep_Trfase_small"/>
</dbReference>
<evidence type="ECO:0000256" key="1">
    <source>
        <dbReference type="ARBA" id="ARBA00022898"/>
    </source>
</evidence>
<feature type="domain" description="Aminotransferase class V" evidence="2">
    <location>
        <begin position="76"/>
        <end position="349"/>
    </location>
</feature>
<dbReference type="SUPFAM" id="SSF53383">
    <property type="entry name" value="PLP-dependent transferases"/>
    <property type="match status" value="1"/>
</dbReference>
<reference evidence="3 4" key="1">
    <citation type="submission" date="2016-11" db="EMBL/GenBank/DDBJ databases">
        <authorList>
            <person name="Jaros S."/>
            <person name="Januszkiewicz K."/>
            <person name="Wedrychowicz H."/>
        </authorList>
    </citation>
    <scope>NUCLEOTIDE SEQUENCE [LARGE SCALE GENOMIC DNA]</scope>
    <source>
        <strain evidence="3 4">ATCC 23634</strain>
    </source>
</reference>
<protein>
    <submittedName>
        <fullName evidence="3">Isopenicillin-N epimerase</fullName>
    </submittedName>
</protein>
<evidence type="ECO:0000313" key="3">
    <source>
        <dbReference type="EMBL" id="SFZ83379.1"/>
    </source>
</evidence>
<dbReference type="STRING" id="665118.SAMN02983003_1611"/>
<dbReference type="InterPro" id="IPR015421">
    <property type="entry name" value="PyrdxlP-dep_Trfase_major"/>
</dbReference>
<dbReference type="PANTHER" id="PTHR43092">
    <property type="entry name" value="L-CYSTEINE DESULFHYDRASE"/>
    <property type="match status" value="1"/>
</dbReference>
<dbReference type="InterPro" id="IPR015424">
    <property type="entry name" value="PyrdxlP-dep_Trfase"/>
</dbReference>
<proteinExistence type="predicted"/>
<dbReference type="Pfam" id="PF00266">
    <property type="entry name" value="Aminotran_5"/>
    <property type="match status" value="1"/>
</dbReference>
<dbReference type="EMBL" id="FPKU01000001">
    <property type="protein sequence ID" value="SFZ83379.1"/>
    <property type="molecule type" value="Genomic_DNA"/>
</dbReference>
<name>A0A1K2HWW4_9HYPH</name>
<gene>
    <name evidence="3" type="ORF">SAMN02983003_1611</name>
</gene>
<evidence type="ECO:0000313" key="4">
    <source>
        <dbReference type="Proteomes" id="UP000183447"/>
    </source>
</evidence>
<organism evidence="3 4">
    <name type="scientific">Devosia enhydra</name>
    <dbReference type="NCBI Taxonomy" id="665118"/>
    <lineage>
        <taxon>Bacteria</taxon>
        <taxon>Pseudomonadati</taxon>
        <taxon>Pseudomonadota</taxon>
        <taxon>Alphaproteobacteria</taxon>
        <taxon>Hyphomicrobiales</taxon>
        <taxon>Devosiaceae</taxon>
        <taxon>Devosia</taxon>
    </lineage>
</organism>
<keyword evidence="4" id="KW-1185">Reference proteome</keyword>
<sequence length="400" mass="42314">MQHRAEPIAKQAAPDFPAVSPQADWLLDPELAYLNQGAFSAIPRSIRAAQTVWRDRIDLNPARFYMEELFSELADAALPLARFVGVAPERLAFVENATAGMATVLADFDFRPGDRVVMTSHVYGAVRNTLQHLSERYGVVVDEVMLPPNPEDEDAVLAPITAALATAPRLLVVDHITSASALIFPIAAIVAVARTAGVPVLVDGSHAPGMIALDVDAINAHWYVGNCHKWLCAPKGAAFLARSADAPAPHPLVISHAYGQGFPAEFRKIGTRDPSSMLTVPSALALHEELGGAGLRARNRALADAAAGLIADAVGGEILGPASMRGAMASIRLPGLPASFDLATALRVRLRQQHGIESLAVAFGGAMWMRVSAHAYNHWGQYEALAAALPGVIAELGVPA</sequence>